<organism evidence="8 9">
    <name type="scientific">Letharia lupina</name>
    <dbReference type="NCBI Taxonomy" id="560253"/>
    <lineage>
        <taxon>Eukaryota</taxon>
        <taxon>Fungi</taxon>
        <taxon>Dikarya</taxon>
        <taxon>Ascomycota</taxon>
        <taxon>Pezizomycotina</taxon>
        <taxon>Lecanoromycetes</taxon>
        <taxon>OSLEUM clade</taxon>
        <taxon>Lecanoromycetidae</taxon>
        <taxon>Lecanorales</taxon>
        <taxon>Lecanorineae</taxon>
        <taxon>Parmeliaceae</taxon>
        <taxon>Letharia</taxon>
    </lineage>
</organism>
<dbReference type="Proteomes" id="UP000593566">
    <property type="component" value="Unassembled WGS sequence"/>
</dbReference>
<feature type="region of interest" description="Disordered" evidence="6">
    <location>
        <begin position="236"/>
        <end position="269"/>
    </location>
</feature>
<dbReference type="GO" id="GO:0032259">
    <property type="term" value="P:methylation"/>
    <property type="evidence" value="ECO:0007669"/>
    <property type="project" value="UniProtKB-KW"/>
</dbReference>
<evidence type="ECO:0000259" key="7">
    <source>
        <dbReference type="Pfam" id="PF10680"/>
    </source>
</evidence>
<dbReference type="EC" id="2.1.1.37" evidence="1"/>
<feature type="active site" evidence="5">
    <location>
        <position position="922"/>
    </location>
</feature>
<dbReference type="Gene3D" id="3.40.50.150">
    <property type="entry name" value="Vaccinia Virus protein VP39"/>
    <property type="match status" value="1"/>
</dbReference>
<feature type="compositionally biased region" description="Polar residues" evidence="6">
    <location>
        <begin position="237"/>
        <end position="248"/>
    </location>
</feature>
<evidence type="ECO:0000256" key="4">
    <source>
        <dbReference type="ARBA" id="ARBA00022691"/>
    </source>
</evidence>
<reference evidence="8 9" key="1">
    <citation type="journal article" date="2020" name="Genomics">
        <title>Complete, high-quality genomes from long-read metagenomic sequencing of two wolf lichen thalli reveals enigmatic genome architecture.</title>
        <authorList>
            <person name="McKenzie S.K."/>
            <person name="Walston R.F."/>
            <person name="Allen J.L."/>
        </authorList>
    </citation>
    <scope>NUCLEOTIDE SEQUENCE [LARGE SCALE GENOMIC DNA]</scope>
    <source>
        <strain evidence="8">WasteWater1</strain>
    </source>
</reference>
<name>A0A8H6CNN1_9LECA</name>
<feature type="compositionally biased region" description="Low complexity" evidence="6">
    <location>
        <begin position="10"/>
        <end position="29"/>
    </location>
</feature>
<comment type="caution">
    <text evidence="8">The sequence shown here is derived from an EMBL/GenBank/DDBJ whole genome shotgun (WGS) entry which is preliminary data.</text>
</comment>
<keyword evidence="3 5" id="KW-0808">Transferase</keyword>
<keyword evidence="9" id="KW-1185">Reference proteome</keyword>
<dbReference type="PANTHER" id="PTHR10629">
    <property type="entry name" value="CYTOSINE-SPECIFIC METHYLTRANSFERASE"/>
    <property type="match status" value="1"/>
</dbReference>
<dbReference type="RefSeq" id="XP_037155156.1">
    <property type="nucleotide sequence ID" value="XM_037299155.1"/>
</dbReference>
<evidence type="ECO:0000256" key="5">
    <source>
        <dbReference type="PROSITE-ProRule" id="PRU01016"/>
    </source>
</evidence>
<evidence type="ECO:0000256" key="2">
    <source>
        <dbReference type="ARBA" id="ARBA00022603"/>
    </source>
</evidence>
<dbReference type="AlphaFoldDB" id="A0A8H6CNN1"/>
<evidence type="ECO:0000313" key="9">
    <source>
        <dbReference type="Proteomes" id="UP000593566"/>
    </source>
</evidence>
<dbReference type="GO" id="GO:0003677">
    <property type="term" value="F:DNA binding"/>
    <property type="evidence" value="ECO:0007669"/>
    <property type="project" value="TreeGrafter"/>
</dbReference>
<dbReference type="SUPFAM" id="SSF53335">
    <property type="entry name" value="S-adenosyl-L-methionine-dependent methyltransferases"/>
    <property type="match status" value="1"/>
</dbReference>
<protein>
    <recommendedName>
        <fullName evidence="1">DNA (cytosine-5-)-methyltransferase</fullName>
        <ecNumber evidence="1">2.1.1.37</ecNumber>
    </recommendedName>
</protein>
<evidence type="ECO:0000256" key="6">
    <source>
        <dbReference type="SAM" id="MobiDB-lite"/>
    </source>
</evidence>
<feature type="region of interest" description="Disordered" evidence="6">
    <location>
        <begin position="317"/>
        <end position="399"/>
    </location>
</feature>
<accession>A0A8H6CNN1</accession>
<dbReference type="InterPro" id="IPR019622">
    <property type="entry name" value="Rrn9_dom"/>
</dbReference>
<dbReference type="EMBL" id="JACCJB010000005">
    <property type="protein sequence ID" value="KAF6226847.1"/>
    <property type="molecule type" value="Genomic_DNA"/>
</dbReference>
<feature type="compositionally biased region" description="Basic and acidic residues" evidence="6">
    <location>
        <begin position="252"/>
        <end position="269"/>
    </location>
</feature>
<dbReference type="InterPro" id="IPR029063">
    <property type="entry name" value="SAM-dependent_MTases_sf"/>
</dbReference>
<dbReference type="PROSITE" id="PS51679">
    <property type="entry name" value="SAM_MT_C5"/>
    <property type="match status" value="1"/>
</dbReference>
<dbReference type="Pfam" id="PF10680">
    <property type="entry name" value="RRN9"/>
    <property type="match status" value="1"/>
</dbReference>
<evidence type="ECO:0000256" key="1">
    <source>
        <dbReference type="ARBA" id="ARBA00011975"/>
    </source>
</evidence>
<feature type="domain" description="Rrn9" evidence="7">
    <location>
        <begin position="119"/>
        <end position="187"/>
    </location>
</feature>
<dbReference type="GeneID" id="59336685"/>
<feature type="compositionally biased region" description="Basic and acidic residues" evidence="6">
    <location>
        <begin position="342"/>
        <end position="351"/>
    </location>
</feature>
<feature type="region of interest" description="Disordered" evidence="6">
    <location>
        <begin position="521"/>
        <end position="540"/>
    </location>
</feature>
<keyword evidence="4 5" id="KW-0949">S-adenosyl-L-methionine</keyword>
<dbReference type="InterPro" id="IPR001525">
    <property type="entry name" value="C5_MeTfrase"/>
</dbReference>
<dbReference type="PANTHER" id="PTHR10629:SF52">
    <property type="entry name" value="DNA (CYTOSINE-5)-METHYLTRANSFERASE 1"/>
    <property type="match status" value="1"/>
</dbReference>
<gene>
    <name evidence="8" type="ORF">HO133_008288</name>
</gene>
<proteinExistence type="inferred from homology"/>
<dbReference type="GO" id="GO:0003886">
    <property type="term" value="F:DNA (cytosine-5-)-methyltransferase activity"/>
    <property type="evidence" value="ECO:0007669"/>
    <property type="project" value="UniProtKB-EC"/>
</dbReference>
<sequence>MSSTEEDDAQLPSSPPLQSAQQAADQLSAENEEIDLASDYLSDAPSDHKPDIQQSSQRGFSVGDGSGAYQPVAEDERQDFLDEGSQDSTSLPSRANKFRGPSSTWRNGTAPERDLAASLDQLQAKDLSIHLYNSFKLRQRSRTRDLGRRVRTSEDLREASEGSKWIPPNVWTAWPLPPGIVPREHDERRWEEDAVPSELHHIKPKRPGQHLQEMLVAQVLRKAKGRFHDRLWEGEPQSATITTSQGLQYQGRGRDSNGKFSAKEDHEIPDQKPVVMADDQQASEILQATVQHMMTKLDDLLMGLHHARSTYLLVEDSDIESQSQTSERSTSRGRPPKRKREASKPDEDAGASHDTPNHPGSDSDSDHYRPSRKKSGSKGKVLPTRSSSRRSRSQNFRDRKGRLGLRDWSDVLGVASMTGWHQNLVGSATARCATLFGEGIKFRTLQEGKEVHEEHLYLPDASPIVSGESRQSNTCRAGEGSSNRFEGVMTWVDTEDTNSPPENFASDMDVDMDEVDPLPAGFVRRNPNPINLEDDSGNDSDDTLLGDEIVERVVPPVSEARRNRRQARIQAARFRELQTYTQNGRTFEVGRTIQRQDGNFRRITSIKQNRRSGAITIESFLDNHRVLQTLSYNGQTLKPGKTVEMADGAFLRIRALLEDCRTGEVLLKGFRFQRNKSLEGVLEFRKNEVTMMANYDPNDSRDIAEQSIETINLAAVVKIRELIKTNQQFPALSFRETDPESLSLSKEYMNDHCRLVCRWNYVKINKNEGFLRRMTDVESDEGCAISQCQLRDDYRGLTTKGGDCARWLDTEEAFDGTERMRCFFIDPLGFHTPNRSTDIPENRERRRRYTFGDGFCGGGGASRGAYGAGLRVEWGFDHDPHAIAAYHANFPHARCDGIAASDFATAINEEYKVDILHLSPPCQTFSPAHTRPGPNDEGNEATFLATEELLKKTRPRIVTLEETFGLTRTLVNVEWFNTMIQMFSKLGFSVRWKVFNLLDFGLPQPRRRLILFASW</sequence>
<evidence type="ECO:0000256" key="3">
    <source>
        <dbReference type="ARBA" id="ARBA00022679"/>
    </source>
</evidence>
<evidence type="ECO:0000313" key="8">
    <source>
        <dbReference type="EMBL" id="KAF6226847.1"/>
    </source>
</evidence>
<dbReference type="InterPro" id="IPR050390">
    <property type="entry name" value="C5-Methyltransferase"/>
</dbReference>
<dbReference type="Pfam" id="PF00145">
    <property type="entry name" value="DNA_methylase"/>
    <property type="match status" value="1"/>
</dbReference>
<feature type="region of interest" description="Disordered" evidence="6">
    <location>
        <begin position="1"/>
        <end position="110"/>
    </location>
</feature>
<dbReference type="GO" id="GO:0005634">
    <property type="term" value="C:nucleus"/>
    <property type="evidence" value="ECO:0007669"/>
    <property type="project" value="TreeGrafter"/>
</dbReference>
<dbReference type="GO" id="GO:0044027">
    <property type="term" value="P:negative regulation of gene expression via chromosomal CpG island methylation"/>
    <property type="evidence" value="ECO:0007669"/>
    <property type="project" value="TreeGrafter"/>
</dbReference>
<keyword evidence="2 5" id="KW-0489">Methyltransferase</keyword>
<comment type="similarity">
    <text evidence="5">Belongs to the class I-like SAM-binding methyltransferase superfamily. C5-methyltransferase family.</text>
</comment>